<dbReference type="PANTHER" id="PTHR10853:SF0">
    <property type="entry name" value="PROTEIN PELOTA HOMOLOG"/>
    <property type="match status" value="1"/>
</dbReference>
<dbReference type="InterPro" id="IPR004405">
    <property type="entry name" value="TF_pelota"/>
</dbReference>
<evidence type="ECO:0000259" key="8">
    <source>
        <dbReference type="SMART" id="SM01194"/>
    </source>
</evidence>
<dbReference type="InterPro" id="IPR005142">
    <property type="entry name" value="eRF1_3"/>
</dbReference>
<feature type="region of interest" description="Disordered" evidence="7">
    <location>
        <begin position="412"/>
        <end position="456"/>
    </location>
</feature>
<dbReference type="GO" id="GO:0046872">
    <property type="term" value="F:metal ion binding"/>
    <property type="evidence" value="ECO:0007669"/>
    <property type="project" value="UniProtKB-KW"/>
</dbReference>
<dbReference type="GO" id="GO:0071025">
    <property type="term" value="P:RNA surveillance"/>
    <property type="evidence" value="ECO:0007669"/>
    <property type="project" value="InterPro"/>
</dbReference>
<comment type="similarity">
    <text evidence="3">Belongs to the eukaryotic release factor 1 family. Pelota subfamily.</text>
</comment>
<feature type="compositionally biased region" description="Acidic residues" evidence="7">
    <location>
        <begin position="432"/>
        <end position="443"/>
    </location>
</feature>
<dbReference type="Gene3D" id="3.30.420.60">
    <property type="entry name" value="eRF1 domain 2"/>
    <property type="match status" value="1"/>
</dbReference>
<keyword evidence="6" id="KW-0479">Metal-binding</keyword>
<dbReference type="EMBL" id="HBIX01026841">
    <property type="protein sequence ID" value="CAE0725514.1"/>
    <property type="molecule type" value="Transcribed_RNA"/>
</dbReference>
<feature type="compositionally biased region" description="Basic and acidic residues" evidence="7">
    <location>
        <begin position="444"/>
        <end position="456"/>
    </location>
</feature>
<dbReference type="FunFam" id="2.30.30.870:FF:000001">
    <property type="entry name" value="Protein pelota homolog"/>
    <property type="match status" value="1"/>
</dbReference>
<dbReference type="SUPFAM" id="SSF55315">
    <property type="entry name" value="L30e-like"/>
    <property type="match status" value="1"/>
</dbReference>
<proteinExistence type="inferred from homology"/>
<dbReference type="InterPro" id="IPR038069">
    <property type="entry name" value="Pelota/DOM34_N"/>
</dbReference>
<feature type="compositionally biased region" description="Basic and acidic residues" evidence="7">
    <location>
        <begin position="412"/>
        <end position="422"/>
    </location>
</feature>
<dbReference type="GO" id="GO:0032790">
    <property type="term" value="P:ribosome disassembly"/>
    <property type="evidence" value="ECO:0007669"/>
    <property type="project" value="TreeGrafter"/>
</dbReference>
<name>A0A6V0BUJ4_9STRA</name>
<dbReference type="InterPro" id="IPR005141">
    <property type="entry name" value="eRF1_2"/>
</dbReference>
<dbReference type="SUPFAM" id="SSF159065">
    <property type="entry name" value="Dom34/Pelota N-terminal domain-like"/>
    <property type="match status" value="1"/>
</dbReference>
<dbReference type="GO" id="GO:0070966">
    <property type="term" value="P:nuclear-transcribed mRNA catabolic process, no-go decay"/>
    <property type="evidence" value="ECO:0007669"/>
    <property type="project" value="InterPro"/>
</dbReference>
<evidence type="ECO:0000256" key="5">
    <source>
        <dbReference type="ARBA" id="ARBA00022490"/>
    </source>
</evidence>
<feature type="compositionally biased region" description="Low complexity" evidence="7">
    <location>
        <begin position="204"/>
        <end position="225"/>
    </location>
</feature>
<evidence type="ECO:0000256" key="2">
    <source>
        <dbReference type="ARBA" id="ARBA00004496"/>
    </source>
</evidence>
<dbReference type="GO" id="GO:0005737">
    <property type="term" value="C:cytoplasm"/>
    <property type="evidence" value="ECO:0007669"/>
    <property type="project" value="UniProtKB-SubCell"/>
</dbReference>
<dbReference type="Pfam" id="PF03464">
    <property type="entry name" value="eRF1_2"/>
    <property type="match status" value="2"/>
</dbReference>
<dbReference type="InterPro" id="IPR005140">
    <property type="entry name" value="eRF1_Pelota-like_N"/>
</dbReference>
<evidence type="ECO:0000313" key="10">
    <source>
        <dbReference type="EMBL" id="CAE0725515.1"/>
    </source>
</evidence>
<feature type="domain" description="eRF1/Pelota-like N-terminal" evidence="8">
    <location>
        <begin position="1"/>
        <end position="131"/>
    </location>
</feature>
<dbReference type="SMART" id="SM01194">
    <property type="entry name" value="eRF1_1"/>
    <property type="match status" value="1"/>
</dbReference>
<dbReference type="InterPro" id="IPR058547">
    <property type="entry name" value="Pelota_N"/>
</dbReference>
<dbReference type="GO" id="GO:0070481">
    <property type="term" value="P:nuclear-transcribed mRNA catabolic process, non-stop decay"/>
    <property type="evidence" value="ECO:0007669"/>
    <property type="project" value="InterPro"/>
</dbReference>
<dbReference type="FunFam" id="3.30.1330.30:FF:000008">
    <property type="entry name" value="Protein pelota homolog"/>
    <property type="match status" value="1"/>
</dbReference>
<dbReference type="EMBL" id="HBIX01026842">
    <property type="protein sequence ID" value="CAE0725515.1"/>
    <property type="molecule type" value="Transcribed_RNA"/>
</dbReference>
<reference evidence="10" key="1">
    <citation type="submission" date="2021-01" db="EMBL/GenBank/DDBJ databases">
        <authorList>
            <person name="Corre E."/>
            <person name="Pelletier E."/>
            <person name="Niang G."/>
            <person name="Scheremetjew M."/>
            <person name="Finn R."/>
            <person name="Kale V."/>
            <person name="Holt S."/>
            <person name="Cochrane G."/>
            <person name="Meng A."/>
            <person name="Brown T."/>
            <person name="Cohen L."/>
        </authorList>
    </citation>
    <scope>NUCLEOTIDE SEQUENCE</scope>
    <source>
        <strain evidence="10">10249 10 AB</strain>
    </source>
</reference>
<comment type="cofactor">
    <cofactor evidence="1">
        <name>a divalent metal cation</name>
        <dbReference type="ChEBI" id="CHEBI:60240"/>
    </cofactor>
</comment>
<evidence type="ECO:0000256" key="3">
    <source>
        <dbReference type="ARBA" id="ARBA00009504"/>
    </source>
</evidence>
<dbReference type="InterPro" id="IPR042226">
    <property type="entry name" value="eFR1_2_sf"/>
</dbReference>
<dbReference type="SUPFAM" id="SSF53137">
    <property type="entry name" value="Translational machinery components"/>
    <property type="match status" value="1"/>
</dbReference>
<feature type="region of interest" description="Disordered" evidence="7">
    <location>
        <begin position="201"/>
        <end position="226"/>
    </location>
</feature>
<dbReference type="GO" id="GO:0070651">
    <property type="term" value="P:nonfunctional rRNA decay"/>
    <property type="evidence" value="ECO:0007669"/>
    <property type="project" value="TreeGrafter"/>
</dbReference>
<accession>A0A6V0BUJ4</accession>
<gene>
    <name evidence="9" type="ORF">PAUS00366_LOCUS18271</name>
    <name evidence="10" type="ORF">PAUS00366_LOCUS18272</name>
</gene>
<evidence type="ECO:0000313" key="9">
    <source>
        <dbReference type="EMBL" id="CAE0725514.1"/>
    </source>
</evidence>
<dbReference type="InterPro" id="IPR029064">
    <property type="entry name" value="Ribosomal_eL30-like_sf"/>
</dbReference>
<dbReference type="Gene3D" id="2.30.30.870">
    <property type="entry name" value="Pelota, domain A"/>
    <property type="match status" value="1"/>
</dbReference>
<evidence type="ECO:0000256" key="4">
    <source>
        <dbReference type="ARBA" id="ARBA00013382"/>
    </source>
</evidence>
<evidence type="ECO:0000256" key="6">
    <source>
        <dbReference type="ARBA" id="ARBA00022723"/>
    </source>
</evidence>
<protein>
    <recommendedName>
        <fullName evidence="4">Eukaryotic peptide chain release factor subunit 1</fullName>
    </recommendedName>
</protein>
<dbReference type="Gene3D" id="3.30.1330.30">
    <property type="match status" value="1"/>
</dbReference>
<organism evidence="10">
    <name type="scientific">Pseudo-nitzschia australis</name>
    <dbReference type="NCBI Taxonomy" id="44445"/>
    <lineage>
        <taxon>Eukaryota</taxon>
        <taxon>Sar</taxon>
        <taxon>Stramenopiles</taxon>
        <taxon>Ochrophyta</taxon>
        <taxon>Bacillariophyta</taxon>
        <taxon>Bacillariophyceae</taxon>
        <taxon>Bacillariophycidae</taxon>
        <taxon>Bacillariales</taxon>
        <taxon>Bacillariaceae</taxon>
        <taxon>Pseudo-nitzschia</taxon>
    </lineage>
</organism>
<comment type="subcellular location">
    <subcellularLocation>
        <location evidence="2">Cytoplasm</location>
    </subcellularLocation>
</comment>
<dbReference type="Pfam" id="PF03465">
    <property type="entry name" value="eRF1_3"/>
    <property type="match status" value="1"/>
</dbReference>
<keyword evidence="5" id="KW-0963">Cytoplasm</keyword>
<sequence length="456" mass="50552">MKIVKKNISAKDGSGTILLRPETAEDLWHSYNLLRVGDSVRCTTVRKVVKESATGSTTSSKKRCMLTIRLRAIDFDPDVLQVRLSGVVENQNDLVRLGAHHTLTLELHQNFGLEKECWDQIDLDLIKEACNPDRQAELAAVVMHSGLAHVCLVTGSLTITKARIETNIPKKRTGSSNNKKAINKFFEAVYQALLRHVTEALGESSTSGSSNTNSNNNTANNNNNNPTKIKAILIGSPGYVKDDFYAYLKEQCYKRDDRPFMDAVFRKQFVLVRASSGHKHALEEVFSDPATASAIESTKVAQEVAVLQKFMRAMDANPDTAYYGYHHVKSAADELAIDSLLVTDELFRSSSVATRRNYVDLVEQVRANGGTVYVFSSMHVSGRQLQQVSGVAAILRYPLPDLDELELQAEEYENKNTLEQHKHGGGNNGDGNSDDDGSDDDGSDERVRQDLELLNF</sequence>
<evidence type="ECO:0000256" key="1">
    <source>
        <dbReference type="ARBA" id="ARBA00001968"/>
    </source>
</evidence>
<dbReference type="AlphaFoldDB" id="A0A6V0BUJ4"/>
<dbReference type="Pfam" id="PF26356">
    <property type="entry name" value="Pelota_N"/>
    <property type="match status" value="1"/>
</dbReference>
<dbReference type="PANTHER" id="PTHR10853">
    <property type="entry name" value="PELOTA"/>
    <property type="match status" value="1"/>
</dbReference>
<evidence type="ECO:0000256" key="7">
    <source>
        <dbReference type="SAM" id="MobiDB-lite"/>
    </source>
</evidence>